<dbReference type="InterPro" id="IPR008928">
    <property type="entry name" value="6-hairpin_glycosidase_sf"/>
</dbReference>
<feature type="chain" id="PRO_5039342221" evidence="3">
    <location>
        <begin position="29"/>
        <end position="976"/>
    </location>
</feature>
<evidence type="ECO:0000313" key="5">
    <source>
        <dbReference type="EMBL" id="MBB5788681.1"/>
    </source>
</evidence>
<evidence type="ECO:0000259" key="4">
    <source>
        <dbReference type="SMART" id="SM00560"/>
    </source>
</evidence>
<dbReference type="Proteomes" id="UP000542813">
    <property type="component" value="Unassembled WGS sequence"/>
</dbReference>
<feature type="signal peptide" evidence="3">
    <location>
        <begin position="1"/>
        <end position="28"/>
    </location>
</feature>
<dbReference type="SUPFAM" id="SSF48208">
    <property type="entry name" value="Six-hairpin glycosidases"/>
    <property type="match status" value="1"/>
</dbReference>
<evidence type="ECO:0000313" key="6">
    <source>
        <dbReference type="Proteomes" id="UP000542813"/>
    </source>
</evidence>
<dbReference type="GO" id="GO:0005975">
    <property type="term" value="P:carbohydrate metabolic process"/>
    <property type="evidence" value="ECO:0007669"/>
    <property type="project" value="InterPro"/>
</dbReference>
<feature type="domain" description="LamG-like jellyroll fold" evidence="4">
    <location>
        <begin position="210"/>
        <end position="348"/>
    </location>
</feature>
<dbReference type="AlphaFoldDB" id="A0A7W9LLY9"/>
<reference evidence="5 6" key="1">
    <citation type="submission" date="2020-08" db="EMBL/GenBank/DDBJ databases">
        <title>Sequencing the genomes of 1000 actinobacteria strains.</title>
        <authorList>
            <person name="Klenk H.-P."/>
        </authorList>
    </citation>
    <scope>NUCLEOTIDE SEQUENCE [LARGE SCALE GENOMIC DNA]</scope>
    <source>
        <strain evidence="5 6">DSM 102122</strain>
    </source>
</reference>
<dbReference type="Pfam" id="PF20736">
    <property type="entry name" value="Glyco_hydro127M"/>
    <property type="match status" value="1"/>
</dbReference>
<protein>
    <submittedName>
        <fullName evidence="5">DUF1680 family protein</fullName>
    </submittedName>
</protein>
<dbReference type="EMBL" id="JACHMM010000001">
    <property type="protein sequence ID" value="MBB5788681.1"/>
    <property type="molecule type" value="Genomic_DNA"/>
</dbReference>
<dbReference type="PANTHER" id="PTHR31151:SF0">
    <property type="entry name" value="PROLINE-TRNA LIGASE (DUF1680)"/>
    <property type="match status" value="1"/>
</dbReference>
<dbReference type="InterPro" id="IPR006558">
    <property type="entry name" value="LamG-like"/>
</dbReference>
<dbReference type="Pfam" id="PF13385">
    <property type="entry name" value="Laminin_G_3"/>
    <property type="match status" value="1"/>
</dbReference>
<keyword evidence="2" id="KW-1015">Disulfide bond</keyword>
<dbReference type="SMART" id="SM00560">
    <property type="entry name" value="LamGL"/>
    <property type="match status" value="1"/>
</dbReference>
<accession>A0A7W9LLY9</accession>
<dbReference type="PROSITE" id="PS51318">
    <property type="entry name" value="TAT"/>
    <property type="match status" value="1"/>
</dbReference>
<keyword evidence="6" id="KW-1185">Reference proteome</keyword>
<dbReference type="InterPro" id="IPR006311">
    <property type="entry name" value="TAT_signal"/>
</dbReference>
<dbReference type="PANTHER" id="PTHR31151">
    <property type="entry name" value="PROLINE-TRNA LIGASE (DUF1680)"/>
    <property type="match status" value="1"/>
</dbReference>
<dbReference type="Gene3D" id="2.60.120.200">
    <property type="match status" value="1"/>
</dbReference>
<dbReference type="InterPro" id="IPR013320">
    <property type="entry name" value="ConA-like_dom_sf"/>
</dbReference>
<evidence type="ECO:0000256" key="1">
    <source>
        <dbReference type="ARBA" id="ARBA00022729"/>
    </source>
</evidence>
<comment type="caution">
    <text evidence="5">The sequence shown here is derived from an EMBL/GenBank/DDBJ whole genome shotgun (WGS) entry which is preliminary data.</text>
</comment>
<evidence type="ECO:0000256" key="3">
    <source>
        <dbReference type="SAM" id="SignalP"/>
    </source>
</evidence>
<proteinExistence type="predicted"/>
<dbReference type="SUPFAM" id="SSF49899">
    <property type="entry name" value="Concanavalin A-like lectins/glucanases"/>
    <property type="match status" value="1"/>
</dbReference>
<name>A0A7W9LLY9_9ACTN</name>
<dbReference type="InterPro" id="IPR049046">
    <property type="entry name" value="Beta-AFase-like_GH127_middle"/>
</dbReference>
<organism evidence="5 6">
    <name type="scientific">Jiangella mangrovi</name>
    <dbReference type="NCBI Taxonomy" id="1524084"/>
    <lineage>
        <taxon>Bacteria</taxon>
        <taxon>Bacillati</taxon>
        <taxon>Actinomycetota</taxon>
        <taxon>Actinomycetes</taxon>
        <taxon>Jiangellales</taxon>
        <taxon>Jiangellaceae</taxon>
        <taxon>Jiangella</taxon>
    </lineage>
</organism>
<gene>
    <name evidence="5" type="ORF">HD601_003256</name>
</gene>
<keyword evidence="1 3" id="KW-0732">Signal</keyword>
<dbReference type="Pfam" id="PF07944">
    <property type="entry name" value="Beta-AFase-like_GH127_cat"/>
    <property type="match status" value="2"/>
</dbReference>
<dbReference type="RefSeq" id="WP_184823504.1">
    <property type="nucleotide sequence ID" value="NZ_JACHMM010000001.1"/>
</dbReference>
<evidence type="ECO:0000256" key="2">
    <source>
        <dbReference type="ARBA" id="ARBA00023157"/>
    </source>
</evidence>
<sequence length="976" mass="106397">MSKRFSRRDALRMGAMAAAAPAAGSAVAGAFAPAASASTSIAAAIPGGAPRPGWTSGTWEVAPFALNQVTLGDGIYKEKRDRMLNYARNYPGTGNMLDGPDRMLHLFRRNAGLPAPGTWPGGWDTPNHLLRGHFSGHWMTMLAQAWAATGEEQFLTKLDYIVAELAKVQDALDQRNFGRVAGKFGKAAQLSDPHPNQFVTLPAGINADVTDLTISAWVNPVANQTNARILTIARTSSVYLALTARISDTVGPRFAITLNGANGEQRIDSPVQLPVGTWSHVAVTLSGGTGRLYVNGTEVGVNAAMTVTPAALGATVSNWIGRSTSNDHALLNAAVDEVSLHGRALSAAEVQALASATTDPTGGVDGAGLLARWTFDDEGQAAPDASGHGRDATIIGTGHLGYLAAFPEGQFIRIEPPMVQPNSGPNAVWAVWYTHHKIMRGLLNAYDITGNEDALPILFRMGEWVHSRLSALTPAGRDSMWNTYSAGEAGSMNEVMAELASHTSDSAQRDRFLEAAKMFTFSTLFNATIADVDQLNGRHANQYMAPNIGYLRIFEHTGEEDFHTAARNFWGMVVPHRTFSNGGAGRSEHFRARGDITSGFTSTSDPRHAETCCAYNMLRLTRNLFFIEPEPAFMDFYEQALHNQILSSRRDIDSNTNTEVTYHQNMWPGRSRRIGNTIEYSRYGGNGSCCNGTGVESHTKYQETVFFRSGDGSALYLNLFIQATLNWPERGFVISQETAFPAAGSTRLRFQAGSGALDLKLRVPGWAKQGYKVAVNGKDQKVDATPTSYVTISRVWQAGDVVDITMPLSFWVDKAVNDKSVQSIMYGPTLMVVRDANTSYREFSFFSQLGLNGDLAPSIQASDASMHFTTHGYLLAPYYIADPVPGQFNSFHTYFKRVEPEVVFRSQKTGVPNDAVRDQNGETFLDRVWDSAPFADHGAFLRRVETVSGEWFEAGRHTRRQRQDILIAAARAQSEF</sequence>
<dbReference type="InterPro" id="IPR012878">
    <property type="entry name" value="Beta-AFase-like_GH127_cat"/>
</dbReference>